<evidence type="ECO:0000313" key="4">
    <source>
        <dbReference type="Proteomes" id="UP000471190"/>
    </source>
</evidence>
<keyword evidence="5" id="KW-1185">Reference proteome</keyword>
<dbReference type="EMBL" id="JACHBF010000014">
    <property type="protein sequence ID" value="MBB6494054.1"/>
    <property type="molecule type" value="Genomic_DNA"/>
</dbReference>
<sequence length="152" mass="16392">MKILVSVFLASFSASITVAQAGDVFTCRKIANDAARLDCYDTLFGKTGEGAAKKVDTALTISWSDLQVDYKKMRGQSVTTSGKFLFMGEQGLLYDKNGGMTAFFVNVEKLPRDQLSLLYNNCTSGCDISVSGKVGDVMMQRGITAASVNLED</sequence>
<dbReference type="Proteomes" id="UP000471190">
    <property type="component" value="Unassembled WGS sequence"/>
</dbReference>
<dbReference type="Proteomes" id="UP000526625">
    <property type="component" value="Unassembled WGS sequence"/>
</dbReference>
<dbReference type="EMBL" id="JAADZA010000002">
    <property type="protein sequence ID" value="NEV09751.1"/>
    <property type="molecule type" value="Genomic_DNA"/>
</dbReference>
<feature type="signal peptide" evidence="1">
    <location>
        <begin position="1"/>
        <end position="21"/>
    </location>
</feature>
<dbReference type="RefSeq" id="WP_041677582.1">
    <property type="nucleotide sequence ID" value="NZ_JAADZA010000002.1"/>
</dbReference>
<dbReference type="AlphaFoldDB" id="A0A6P1C031"/>
<organism evidence="3 4">
    <name type="scientific">Rhizobium tropici</name>
    <dbReference type="NCBI Taxonomy" id="398"/>
    <lineage>
        <taxon>Bacteria</taxon>
        <taxon>Pseudomonadati</taxon>
        <taxon>Pseudomonadota</taxon>
        <taxon>Alphaproteobacteria</taxon>
        <taxon>Hyphomicrobiales</taxon>
        <taxon>Rhizobiaceae</taxon>
        <taxon>Rhizobium/Agrobacterium group</taxon>
        <taxon>Rhizobium</taxon>
    </lineage>
</organism>
<feature type="chain" id="PRO_5026972827" evidence="1">
    <location>
        <begin position="22"/>
        <end position="152"/>
    </location>
</feature>
<keyword evidence="1" id="KW-0732">Signal</keyword>
<reference evidence="3 4" key="1">
    <citation type="submission" date="2020-02" db="EMBL/GenBank/DDBJ databases">
        <title>Draft genome sequence of Rhizobium tropici.</title>
        <authorList>
            <person name="Khayi S."/>
            <person name="Jemo M."/>
        </authorList>
    </citation>
    <scope>NUCLEOTIDE SEQUENCE [LARGE SCALE GENOMIC DNA]</scope>
    <source>
        <strain evidence="3 4">A12</strain>
    </source>
</reference>
<evidence type="ECO:0000313" key="2">
    <source>
        <dbReference type="EMBL" id="MBB6494054.1"/>
    </source>
</evidence>
<gene>
    <name evidence="2" type="ORF">GGD45_004491</name>
    <name evidence="3" type="ORF">GXW80_02000</name>
</gene>
<protein>
    <submittedName>
        <fullName evidence="3">Uncharacterized protein</fullName>
    </submittedName>
</protein>
<comment type="caution">
    <text evidence="3">The sequence shown here is derived from an EMBL/GenBank/DDBJ whole genome shotgun (WGS) entry which is preliminary data.</text>
</comment>
<accession>A0A6P1C031</accession>
<reference evidence="2 5" key="2">
    <citation type="submission" date="2020-08" db="EMBL/GenBank/DDBJ databases">
        <title>Genomic Encyclopedia of Type Strains, Phase IV (KMG-V): Genome sequencing to study the core and pangenomes of soil and plant-associated prokaryotes.</title>
        <authorList>
            <person name="Whitman W."/>
        </authorList>
    </citation>
    <scope>NUCLEOTIDE SEQUENCE [LARGE SCALE GENOMIC DNA]</scope>
    <source>
        <strain evidence="2 5">SEMIA 4059</strain>
    </source>
</reference>
<name>A0A6P1C031_RHITR</name>
<proteinExistence type="predicted"/>
<evidence type="ECO:0000256" key="1">
    <source>
        <dbReference type="SAM" id="SignalP"/>
    </source>
</evidence>
<evidence type="ECO:0000313" key="5">
    <source>
        <dbReference type="Proteomes" id="UP000526625"/>
    </source>
</evidence>
<evidence type="ECO:0000313" key="3">
    <source>
        <dbReference type="EMBL" id="NEV09751.1"/>
    </source>
</evidence>